<proteinExistence type="predicted"/>
<dbReference type="RefSeq" id="WP_160908471.1">
    <property type="nucleotide sequence ID" value="NZ_WVHS01000005.1"/>
</dbReference>
<comment type="caution">
    <text evidence="1">The sequence shown here is derived from an EMBL/GenBank/DDBJ whole genome shotgun (WGS) entry which is preliminary data.</text>
</comment>
<gene>
    <name evidence="1" type="ORF">GS398_19355</name>
</gene>
<sequence length="344" mass="39281">MGFLHRMFDHLVRSPRVNKKVLLERLVTLNGQAEGNFYTLNTRPVTTGDIYVGKSGLTGRQAIVMQGPLLLHDDFTYQTLALYARQISPGLVILSTWTTEDAATLNRVRALGVTVIVSEPPAYNGNQNINYQVVSTLAGMTHARDAGADHVLKTRTDQRIYSTPVLRLFNDMLEAFPAAGPQKYGRLVITSLGTIKYRLYGAGDMIMFGAIADMLNYWTIAPDTRVLKLKDANAYSIAEFSKLRLGELYYCSHYFEKMGHTLDWTLRQSWELMAKYFCVIDHSQLDVYWPKYDLRTEFRFKYYQVHSLQQMTFADWLSLYLNKVTDFPEAYLESAFGEKIPGVL</sequence>
<name>A0A7K1Y2G6_9SPHI</name>
<evidence type="ECO:0000313" key="2">
    <source>
        <dbReference type="Proteomes" id="UP000451233"/>
    </source>
</evidence>
<protein>
    <submittedName>
        <fullName evidence="1">Uncharacterized protein</fullName>
    </submittedName>
</protein>
<dbReference type="EMBL" id="WVHS01000005">
    <property type="protein sequence ID" value="MXV17465.1"/>
    <property type="molecule type" value="Genomic_DNA"/>
</dbReference>
<dbReference type="InterPro" id="IPR011122">
    <property type="entry name" value="WavE"/>
</dbReference>
<accession>A0A7K1Y2G6</accession>
<keyword evidence="2" id="KW-1185">Reference proteome</keyword>
<reference evidence="1 2" key="1">
    <citation type="submission" date="2019-11" db="EMBL/GenBank/DDBJ databases">
        <title>Pedobacter sp. HMF7056 Genome sequencing and assembly.</title>
        <authorList>
            <person name="Kang H."/>
            <person name="Kim H."/>
            <person name="Joh K."/>
        </authorList>
    </citation>
    <scope>NUCLEOTIDE SEQUENCE [LARGE SCALE GENOMIC DNA]</scope>
    <source>
        <strain evidence="1 2">HMF7056</strain>
    </source>
</reference>
<organism evidence="1 2">
    <name type="scientific">Hufsiella ginkgonis</name>
    <dbReference type="NCBI Taxonomy" id="2695274"/>
    <lineage>
        <taxon>Bacteria</taxon>
        <taxon>Pseudomonadati</taxon>
        <taxon>Bacteroidota</taxon>
        <taxon>Sphingobacteriia</taxon>
        <taxon>Sphingobacteriales</taxon>
        <taxon>Sphingobacteriaceae</taxon>
        <taxon>Hufsiella</taxon>
    </lineage>
</organism>
<dbReference type="AlphaFoldDB" id="A0A7K1Y2G6"/>
<dbReference type="Proteomes" id="UP000451233">
    <property type="component" value="Unassembled WGS sequence"/>
</dbReference>
<dbReference type="Pfam" id="PF07507">
    <property type="entry name" value="WavE"/>
    <property type="match status" value="1"/>
</dbReference>
<evidence type="ECO:0000313" key="1">
    <source>
        <dbReference type="EMBL" id="MXV17465.1"/>
    </source>
</evidence>